<dbReference type="AlphaFoldDB" id="A0A0D1KWV7"/>
<reference evidence="5 6" key="1">
    <citation type="submission" date="2014-12" db="EMBL/GenBank/DDBJ databases">
        <title>Comparative genome analysis of Bacillus coagulans HM-08, Clostridium butyricum HM-68, Bacillus subtilis HM-66 and Bacillus licheniformis BL-09.</title>
        <authorList>
            <person name="Zhang H."/>
        </authorList>
    </citation>
    <scope>NUCLEOTIDE SEQUENCE [LARGE SCALE GENOMIC DNA]</scope>
    <source>
        <strain evidence="5 6">HM-66</strain>
    </source>
</reference>
<dbReference type="PANTHER" id="PTHR11527">
    <property type="entry name" value="HEAT-SHOCK PROTEIN 20 FAMILY MEMBER"/>
    <property type="match status" value="1"/>
</dbReference>
<dbReference type="InterPro" id="IPR031107">
    <property type="entry name" value="Small_HSP"/>
</dbReference>
<dbReference type="InterPro" id="IPR008978">
    <property type="entry name" value="HSP20-like_chaperone"/>
</dbReference>
<feature type="domain" description="SHSP" evidence="3">
    <location>
        <begin position="32"/>
        <end position="145"/>
    </location>
</feature>
<evidence type="ECO:0000313" key="6">
    <source>
        <dbReference type="Proteomes" id="UP000032247"/>
    </source>
</evidence>
<comment type="similarity">
    <text evidence="1 2">Belongs to the small heat shock protein (HSP20) family.</text>
</comment>
<name>A0A0D1KWV7_BACIU</name>
<dbReference type="CDD" id="cd06464">
    <property type="entry name" value="ACD_sHsps-like"/>
    <property type="match status" value="1"/>
</dbReference>
<evidence type="ECO:0000259" key="3">
    <source>
        <dbReference type="PROSITE" id="PS01031"/>
    </source>
</evidence>
<dbReference type="InterPro" id="IPR002068">
    <property type="entry name" value="A-crystallin/Hsp20_dom"/>
</dbReference>
<dbReference type="PROSITE" id="PS51203">
    <property type="entry name" value="CS"/>
    <property type="match status" value="1"/>
</dbReference>
<gene>
    <name evidence="5" type="ORF">SC09_Contig25orf00514</name>
</gene>
<proteinExistence type="inferred from homology"/>
<dbReference type="SUPFAM" id="SSF49764">
    <property type="entry name" value="HSP20-like chaperones"/>
    <property type="match status" value="1"/>
</dbReference>
<evidence type="ECO:0000256" key="1">
    <source>
        <dbReference type="PROSITE-ProRule" id="PRU00285"/>
    </source>
</evidence>
<feature type="domain" description="CS" evidence="4">
    <location>
        <begin position="36"/>
        <end position="145"/>
    </location>
</feature>
<evidence type="ECO:0000313" key="5">
    <source>
        <dbReference type="EMBL" id="KIU10692.1"/>
    </source>
</evidence>
<evidence type="ECO:0000259" key="4">
    <source>
        <dbReference type="PROSITE" id="PS51203"/>
    </source>
</evidence>
<dbReference type="InterPro" id="IPR007052">
    <property type="entry name" value="CS_dom"/>
</dbReference>
<evidence type="ECO:0000256" key="2">
    <source>
        <dbReference type="RuleBase" id="RU003616"/>
    </source>
</evidence>
<dbReference type="Proteomes" id="UP000032247">
    <property type="component" value="Unassembled WGS sequence"/>
</dbReference>
<protein>
    <submittedName>
        <fullName evidence="5">Uncharacterized protein</fullName>
    </submittedName>
</protein>
<comment type="caution">
    <text evidence="5">The sequence shown here is derived from an EMBL/GenBank/DDBJ whole genome shotgun (WGS) entry which is preliminary data.</text>
</comment>
<dbReference type="Pfam" id="PF00011">
    <property type="entry name" value="HSP20"/>
    <property type="match status" value="1"/>
</dbReference>
<sequence length="145" mass="16644">MALTPYDPFRQLANMRKDFDHFFSEFPFDLRSEHNVGSIKVDVHQTENEVVATCDIPGIEKKEDINIEVEQNILTISGSMNKTSEIKEENMYRKERYAGSFHRTVTLPVVVSHEGVKATYTNGVLVVRMPKLTQGNKNKIDVDFH</sequence>
<dbReference type="PATRIC" id="fig|1423.173.peg.2803"/>
<dbReference type="PROSITE" id="PS01031">
    <property type="entry name" value="SHSP"/>
    <property type="match status" value="1"/>
</dbReference>
<dbReference type="EMBL" id="JXBC01000004">
    <property type="protein sequence ID" value="KIU10692.1"/>
    <property type="molecule type" value="Genomic_DNA"/>
</dbReference>
<dbReference type="Gene3D" id="2.60.40.790">
    <property type="match status" value="1"/>
</dbReference>
<organism evidence="5 6">
    <name type="scientific">Bacillus subtilis</name>
    <dbReference type="NCBI Taxonomy" id="1423"/>
    <lineage>
        <taxon>Bacteria</taxon>
        <taxon>Bacillati</taxon>
        <taxon>Bacillota</taxon>
        <taxon>Bacilli</taxon>
        <taxon>Bacillales</taxon>
        <taxon>Bacillaceae</taxon>
        <taxon>Bacillus</taxon>
    </lineage>
</organism>
<accession>A0A0D1KWV7</accession>